<sequence>MNLEKFREKLIRKERVYRAFIGFSMAFLGFVRFLLKDNLVFNDLSSGFLTGLILGMNLICLYLIFKTNKALKDERLLKAMYIRAYDERENFIKVKSASYIISILALGIFIVSIIASYINIIVFYTLAITGGFLLLVGLSLKFYWKKIV</sequence>
<evidence type="ECO:0000313" key="3">
    <source>
        <dbReference type="Proteomes" id="UP000029579"/>
    </source>
</evidence>
<protein>
    <submittedName>
        <fullName evidence="2">Uncharacterized protein</fullName>
    </submittedName>
</protein>
<keyword evidence="1" id="KW-0812">Transmembrane</keyword>
<evidence type="ECO:0000256" key="1">
    <source>
        <dbReference type="SAM" id="Phobius"/>
    </source>
</evidence>
<dbReference type="EMBL" id="JRMW01000016">
    <property type="protein sequence ID" value="KGF05322.1"/>
    <property type="molecule type" value="Genomic_DNA"/>
</dbReference>
<accession>A0A095YFM8</accession>
<dbReference type="eggNOG" id="ENOG5032YX6">
    <property type="taxonomic scope" value="Bacteria"/>
</dbReference>
<dbReference type="OrthoDB" id="1936496at2"/>
<feature type="transmembrane region" description="Helical" evidence="1">
    <location>
        <begin position="16"/>
        <end position="35"/>
    </location>
</feature>
<evidence type="ECO:0000313" key="2">
    <source>
        <dbReference type="EMBL" id="KGF05322.1"/>
    </source>
</evidence>
<organism evidence="2 3">
    <name type="scientific">Anaerococcus lactolyticus S7-1-13</name>
    <dbReference type="NCBI Taxonomy" id="1284686"/>
    <lineage>
        <taxon>Bacteria</taxon>
        <taxon>Bacillati</taxon>
        <taxon>Bacillota</taxon>
        <taxon>Tissierellia</taxon>
        <taxon>Tissierellales</taxon>
        <taxon>Peptoniphilaceae</taxon>
        <taxon>Anaerococcus</taxon>
    </lineage>
</organism>
<comment type="caution">
    <text evidence="2">The sequence shown here is derived from an EMBL/GenBank/DDBJ whole genome shotgun (WGS) entry which is preliminary data.</text>
</comment>
<proteinExistence type="predicted"/>
<feature type="transmembrane region" description="Helical" evidence="1">
    <location>
        <begin position="47"/>
        <end position="65"/>
    </location>
</feature>
<dbReference type="RefSeq" id="WP_037326180.1">
    <property type="nucleotide sequence ID" value="NZ_JRMW01000016.1"/>
</dbReference>
<feature type="transmembrane region" description="Helical" evidence="1">
    <location>
        <begin position="97"/>
        <end position="115"/>
    </location>
</feature>
<feature type="transmembrane region" description="Helical" evidence="1">
    <location>
        <begin position="121"/>
        <end position="144"/>
    </location>
</feature>
<keyword evidence="1" id="KW-1133">Transmembrane helix</keyword>
<dbReference type="AlphaFoldDB" id="A0A095YFM8"/>
<dbReference type="Proteomes" id="UP000029579">
    <property type="component" value="Unassembled WGS sequence"/>
</dbReference>
<name>A0A095YFM8_9FIRM</name>
<reference evidence="2 3" key="1">
    <citation type="submission" date="2014-07" db="EMBL/GenBank/DDBJ databases">
        <authorList>
            <person name="McCorrison J."/>
            <person name="Sanka R."/>
            <person name="Torralba M."/>
            <person name="Gillis M."/>
            <person name="Haft D.H."/>
            <person name="Methe B."/>
            <person name="Sutton G."/>
            <person name="Nelson K.E."/>
        </authorList>
    </citation>
    <scope>NUCLEOTIDE SEQUENCE [LARGE SCALE GENOMIC DNA]</scope>
    <source>
        <strain evidence="2 3">S7-1-13</strain>
    </source>
</reference>
<keyword evidence="1" id="KW-0472">Membrane</keyword>
<gene>
    <name evidence="2" type="ORF">HMPREF1630_00920</name>
</gene>